<proteinExistence type="predicted"/>
<name>A0ACB7Z9B2_9ERIC</name>
<accession>A0ACB7Z9B2</accession>
<keyword evidence="2" id="KW-1185">Reference proteome</keyword>
<gene>
    <name evidence="1" type="ORF">Vadar_003200</name>
</gene>
<reference evidence="1 2" key="1">
    <citation type="journal article" date="2021" name="Hortic Res">
        <title>High-quality reference genome and annotation aids understanding of berry development for evergreen blueberry (Vaccinium darrowii).</title>
        <authorList>
            <person name="Yu J."/>
            <person name="Hulse-Kemp A.M."/>
            <person name="Babiker E."/>
            <person name="Staton M."/>
        </authorList>
    </citation>
    <scope>NUCLEOTIDE SEQUENCE [LARGE SCALE GENOMIC DNA]</scope>
    <source>
        <strain evidence="2">cv. NJ 8807/NJ 8810</strain>
        <tissue evidence="1">Young leaf</tissue>
    </source>
</reference>
<evidence type="ECO:0000313" key="2">
    <source>
        <dbReference type="Proteomes" id="UP000828048"/>
    </source>
</evidence>
<organism evidence="1 2">
    <name type="scientific">Vaccinium darrowii</name>
    <dbReference type="NCBI Taxonomy" id="229202"/>
    <lineage>
        <taxon>Eukaryota</taxon>
        <taxon>Viridiplantae</taxon>
        <taxon>Streptophyta</taxon>
        <taxon>Embryophyta</taxon>
        <taxon>Tracheophyta</taxon>
        <taxon>Spermatophyta</taxon>
        <taxon>Magnoliopsida</taxon>
        <taxon>eudicotyledons</taxon>
        <taxon>Gunneridae</taxon>
        <taxon>Pentapetalae</taxon>
        <taxon>asterids</taxon>
        <taxon>Ericales</taxon>
        <taxon>Ericaceae</taxon>
        <taxon>Vaccinioideae</taxon>
        <taxon>Vaccinieae</taxon>
        <taxon>Vaccinium</taxon>
    </lineage>
</organism>
<sequence length="431" mass="48686">MENNQQQSFWKFSDQLRVHTNNFSNLSLNDSIWSSNTQMSKRPEERRNSDVNSANPSANSKLINESDFNNSLWSNNSYVSKKPAEERLNFDVRVGGELSNSVNPTSLFKQNDSDFNGFNHGNLVNPSSLYKNEPDFNGFSQGNSVNSSFKQNESDFNGFNYGLNSVSPSTPFKQNESDFNGFNLGWKINNGSDLNGFNDGWKQPQQINGGFNKGVYPKQLVNFNQINNNNGFVVGSKYNKIGNGKGVEDQHNNNHHNGIKAGKKNKNGNKDKDNSEKNNSVDKRFKTLPPSESLPRNETVGGYIFVCNNDTMEENLKRQLFGLPPRYRDSVRQITPGLPLFLYNYSTHQLHGIFEAASFGGTNIDPSAWEDKKNPGESRFPAQVRVVTRKLCEPLEEDSFRPILHHYDGPKFRLELNIPEALSLLDVFADN</sequence>
<comment type="caution">
    <text evidence="1">The sequence shown here is derived from an EMBL/GenBank/DDBJ whole genome shotgun (WGS) entry which is preliminary data.</text>
</comment>
<dbReference type="EMBL" id="CM037162">
    <property type="protein sequence ID" value="KAH7862330.1"/>
    <property type="molecule type" value="Genomic_DNA"/>
</dbReference>
<evidence type="ECO:0000313" key="1">
    <source>
        <dbReference type="EMBL" id="KAH7862330.1"/>
    </source>
</evidence>
<dbReference type="Proteomes" id="UP000828048">
    <property type="component" value="Chromosome 12"/>
</dbReference>
<protein>
    <submittedName>
        <fullName evidence="1">Uncharacterized protein</fullName>
    </submittedName>
</protein>